<dbReference type="AlphaFoldDB" id="A0A133NQI0"/>
<dbReference type="GO" id="GO:0016874">
    <property type="term" value="F:ligase activity"/>
    <property type="evidence" value="ECO:0007669"/>
    <property type="project" value="UniProtKB-KW"/>
</dbReference>
<dbReference type="Pfam" id="PF21244">
    <property type="entry name" value="PurT_C"/>
    <property type="match status" value="1"/>
</dbReference>
<feature type="compositionally biased region" description="Polar residues" evidence="7">
    <location>
        <begin position="1"/>
        <end position="12"/>
    </location>
</feature>
<dbReference type="SUPFAM" id="SSF56059">
    <property type="entry name" value="Glutathione synthetase ATP-binding domain-like"/>
    <property type="match status" value="1"/>
</dbReference>
<dbReference type="GO" id="GO:0006164">
    <property type="term" value="P:purine nucleotide biosynthetic process"/>
    <property type="evidence" value="ECO:0007669"/>
    <property type="project" value="UniProtKB-KW"/>
</dbReference>
<dbReference type="InterPro" id="IPR013815">
    <property type="entry name" value="ATP_grasp_subdomain_1"/>
</dbReference>
<evidence type="ECO:0000259" key="8">
    <source>
        <dbReference type="PROSITE" id="PS50975"/>
    </source>
</evidence>
<accession>A0A133NQI0</accession>
<keyword evidence="1" id="KW-0436">Ligase</keyword>
<reference evidence="9 10" key="1">
    <citation type="submission" date="2016-01" db="EMBL/GenBank/DDBJ databases">
        <authorList>
            <person name="Oliw E.H."/>
        </authorList>
    </citation>
    <scope>NUCLEOTIDE SEQUENCE [LARGE SCALE GENOMIC DNA]</scope>
    <source>
        <strain evidence="9 10">GED7760B</strain>
    </source>
</reference>
<proteinExistence type="predicted"/>
<sequence length="458" mass="49887">MSFLQKSDASIASNKEPNNNKNANNDLSKSIANNRTFGILNSKSHTTTVLLLGSGELGKEIAIELIRLGVKVCAADSYANAPAMQVAQENRVLDMSDSKKLQDLIDDINPNIIIPEIEAISTEVLRNVVKNKKIQVVPSSDITAIAMDREALRKIAHEDIGLPTTPYRFASSYKELEEGAKQVGYPCVVKPIMSSSGHGQSIVKDSKNLQEAWYEAQNGRRSKHKSADAQNDISRVIVEALAPLDYELTVLTVCSSAGITTCEPIAQCQKNGDYRQSWQPANIPESVRLNAQNIAKQAVEGLSKIAKNNGETGWGVYGVELFVLKNGDLLFNELSPRPHDTGMVTMISQYYSEFALHVLAVLGVPITQKHTALCLKDNEVALSYALVVQGNGAVGFTNLAQALDEEDCQRSSIRIFGKPEVHGSRRMGVILTVSSSQQKAKSFATRIADLLHTVELPA</sequence>
<dbReference type="Pfam" id="PF02222">
    <property type="entry name" value="ATP-grasp"/>
    <property type="match status" value="1"/>
</dbReference>
<dbReference type="PATRIC" id="fig|2702.99.peg.480"/>
<gene>
    <name evidence="9" type="ORF">HMPREF3216_00487</name>
</gene>
<dbReference type="NCBIfam" id="NF006766">
    <property type="entry name" value="PRK09288.1"/>
    <property type="match status" value="1"/>
</dbReference>
<dbReference type="PANTHER" id="PTHR43055">
    <property type="entry name" value="FORMATE-DEPENDENT PHOSPHORIBOSYLGLYCINAMIDE FORMYLTRANSFERASE"/>
    <property type="match status" value="1"/>
</dbReference>
<keyword evidence="3" id="KW-0658">Purine biosynthesis</keyword>
<feature type="region of interest" description="Disordered" evidence="7">
    <location>
        <begin position="1"/>
        <end position="27"/>
    </location>
</feature>
<evidence type="ECO:0000256" key="7">
    <source>
        <dbReference type="SAM" id="MobiDB-lite"/>
    </source>
</evidence>
<evidence type="ECO:0000256" key="2">
    <source>
        <dbReference type="ARBA" id="ARBA00022741"/>
    </source>
</evidence>
<dbReference type="InterPro" id="IPR016185">
    <property type="entry name" value="PreATP-grasp_dom_sf"/>
</dbReference>
<dbReference type="Gene3D" id="3.30.1490.20">
    <property type="entry name" value="ATP-grasp fold, A domain"/>
    <property type="match status" value="1"/>
</dbReference>
<dbReference type="GO" id="GO:0005829">
    <property type="term" value="C:cytosol"/>
    <property type="evidence" value="ECO:0007669"/>
    <property type="project" value="TreeGrafter"/>
</dbReference>
<dbReference type="Pfam" id="PF22660">
    <property type="entry name" value="RS_preATP-grasp-like"/>
    <property type="match status" value="1"/>
</dbReference>
<feature type="compositionally biased region" description="Low complexity" evidence="7">
    <location>
        <begin position="13"/>
        <end position="27"/>
    </location>
</feature>
<evidence type="ECO:0000256" key="5">
    <source>
        <dbReference type="ARBA" id="ARBA00025704"/>
    </source>
</evidence>
<dbReference type="GO" id="GO:0046872">
    <property type="term" value="F:metal ion binding"/>
    <property type="evidence" value="ECO:0007669"/>
    <property type="project" value="InterPro"/>
</dbReference>
<dbReference type="GO" id="GO:0016740">
    <property type="term" value="F:transferase activity"/>
    <property type="evidence" value="ECO:0007669"/>
    <property type="project" value="UniProtKB-KW"/>
</dbReference>
<protein>
    <submittedName>
        <fullName evidence="9">Phosphoribosylglycinamide formyltransferase 2</fullName>
    </submittedName>
</protein>
<evidence type="ECO:0000256" key="3">
    <source>
        <dbReference type="ARBA" id="ARBA00022755"/>
    </source>
</evidence>
<dbReference type="PROSITE" id="PS50975">
    <property type="entry name" value="ATP_GRASP"/>
    <property type="match status" value="1"/>
</dbReference>
<comment type="caution">
    <text evidence="9">The sequence shown here is derived from an EMBL/GenBank/DDBJ whole genome shotgun (WGS) entry which is preliminary data.</text>
</comment>
<dbReference type="PANTHER" id="PTHR43055:SF1">
    <property type="entry name" value="FORMATE-DEPENDENT PHOSPHORIBOSYLGLYCINAMIDE FORMYLTRANSFERASE"/>
    <property type="match status" value="1"/>
</dbReference>
<keyword evidence="4 6" id="KW-0067">ATP-binding</keyword>
<evidence type="ECO:0000256" key="1">
    <source>
        <dbReference type="ARBA" id="ARBA00022598"/>
    </source>
</evidence>
<comment type="pathway">
    <text evidence="5">Purine metabolism.</text>
</comment>
<dbReference type="InterPro" id="IPR054350">
    <property type="entry name" value="PurT/PurK_preATP-grasp"/>
</dbReference>
<keyword evidence="9" id="KW-0808">Transferase</keyword>
<dbReference type="InterPro" id="IPR011054">
    <property type="entry name" value="Rudment_hybrid_motif"/>
</dbReference>
<feature type="domain" description="ATP-grasp" evidence="8">
    <location>
        <begin position="154"/>
        <end position="375"/>
    </location>
</feature>
<evidence type="ECO:0000256" key="6">
    <source>
        <dbReference type="PROSITE-ProRule" id="PRU00409"/>
    </source>
</evidence>
<evidence type="ECO:0000256" key="4">
    <source>
        <dbReference type="ARBA" id="ARBA00022840"/>
    </source>
</evidence>
<dbReference type="RefSeq" id="WP_081090915.1">
    <property type="nucleotide sequence ID" value="NZ_KQ956813.1"/>
</dbReference>
<dbReference type="Proteomes" id="UP000070558">
    <property type="component" value="Unassembled WGS sequence"/>
</dbReference>
<dbReference type="GO" id="GO:0005524">
    <property type="term" value="F:ATP binding"/>
    <property type="evidence" value="ECO:0007669"/>
    <property type="project" value="UniProtKB-UniRule"/>
</dbReference>
<dbReference type="Gene3D" id="3.40.50.20">
    <property type="match status" value="1"/>
</dbReference>
<keyword evidence="2 6" id="KW-0547">Nucleotide-binding</keyword>
<dbReference type="SUPFAM" id="SSF52440">
    <property type="entry name" value="PreATP-grasp domain"/>
    <property type="match status" value="1"/>
</dbReference>
<organism evidence="9 10">
    <name type="scientific">Gardnerella vaginalis</name>
    <dbReference type="NCBI Taxonomy" id="2702"/>
    <lineage>
        <taxon>Bacteria</taxon>
        <taxon>Bacillati</taxon>
        <taxon>Actinomycetota</taxon>
        <taxon>Actinomycetes</taxon>
        <taxon>Bifidobacteriales</taxon>
        <taxon>Bifidobacteriaceae</taxon>
        <taxon>Gardnerella</taxon>
    </lineage>
</organism>
<dbReference type="OrthoDB" id="9804625at2"/>
<evidence type="ECO:0000313" key="9">
    <source>
        <dbReference type="EMBL" id="KXA18554.1"/>
    </source>
</evidence>
<dbReference type="InterPro" id="IPR003135">
    <property type="entry name" value="ATP-grasp_carboxylate-amine"/>
</dbReference>
<dbReference type="InterPro" id="IPR048740">
    <property type="entry name" value="PurT_C"/>
</dbReference>
<dbReference type="InterPro" id="IPR011761">
    <property type="entry name" value="ATP-grasp"/>
</dbReference>
<name>A0A133NQI0_GARVA</name>
<evidence type="ECO:0000313" key="10">
    <source>
        <dbReference type="Proteomes" id="UP000070558"/>
    </source>
</evidence>
<dbReference type="Gene3D" id="3.30.470.20">
    <property type="entry name" value="ATP-grasp fold, B domain"/>
    <property type="match status" value="1"/>
</dbReference>
<dbReference type="SUPFAM" id="SSF51246">
    <property type="entry name" value="Rudiment single hybrid motif"/>
    <property type="match status" value="1"/>
</dbReference>
<dbReference type="EMBL" id="LRQA01000029">
    <property type="protein sequence ID" value="KXA18554.1"/>
    <property type="molecule type" value="Genomic_DNA"/>
</dbReference>